<dbReference type="Gene3D" id="2.40.50.1070">
    <property type="match status" value="1"/>
</dbReference>
<dbReference type="NCBIfam" id="TIGR00479">
    <property type="entry name" value="rumA"/>
    <property type="match status" value="1"/>
</dbReference>
<dbReference type="SUPFAM" id="SSF53335">
    <property type="entry name" value="S-adenosyl-L-methionine-dependent methyltransferases"/>
    <property type="match status" value="1"/>
</dbReference>
<dbReference type="InterPro" id="IPR029063">
    <property type="entry name" value="SAM-dependent_MTases_sf"/>
</dbReference>
<dbReference type="InterPro" id="IPR012340">
    <property type="entry name" value="NA-bd_OB-fold"/>
</dbReference>
<evidence type="ECO:0000256" key="4">
    <source>
        <dbReference type="ARBA" id="ARBA00022679"/>
    </source>
</evidence>
<feature type="domain" description="TRAM" evidence="14">
    <location>
        <begin position="11"/>
        <end position="70"/>
    </location>
</feature>
<evidence type="ECO:0000313" key="16">
    <source>
        <dbReference type="Proteomes" id="UP000474778"/>
    </source>
</evidence>
<keyword evidence="3 11" id="KW-0489">Methyltransferase</keyword>
<evidence type="ECO:0000256" key="9">
    <source>
        <dbReference type="ARBA" id="ARBA00052756"/>
    </source>
</evidence>
<dbReference type="Gene3D" id="3.40.50.150">
    <property type="entry name" value="Vaccinia Virus protein VP39"/>
    <property type="match status" value="1"/>
</dbReference>
<evidence type="ECO:0000256" key="11">
    <source>
        <dbReference type="HAMAP-Rule" id="MF_01010"/>
    </source>
</evidence>
<evidence type="ECO:0000256" key="13">
    <source>
        <dbReference type="PROSITE-ProRule" id="PRU10015"/>
    </source>
</evidence>
<comment type="function">
    <text evidence="10 11">Catalyzes the formation of 5-methyl-uridine at position 1939 (m5U1939) in 23S rRNA.</text>
</comment>
<dbReference type="InterPro" id="IPR002792">
    <property type="entry name" value="TRAM_dom"/>
</dbReference>
<dbReference type="FunFam" id="3.40.50.150:FF:000009">
    <property type="entry name" value="23S rRNA (Uracil(1939)-C(5))-methyltransferase RlmD"/>
    <property type="match status" value="1"/>
</dbReference>
<dbReference type="HAMAP" id="MF_01010">
    <property type="entry name" value="23SrRNA_methyltr_RlmD"/>
    <property type="match status" value="1"/>
</dbReference>
<dbReference type="Proteomes" id="UP000474778">
    <property type="component" value="Unassembled WGS sequence"/>
</dbReference>
<dbReference type="FunFam" id="2.40.50.140:FF:000097">
    <property type="entry name" value="23S rRNA (uracil(1939)-C(5))-methyltransferase RlmD"/>
    <property type="match status" value="1"/>
</dbReference>
<evidence type="ECO:0000256" key="3">
    <source>
        <dbReference type="ARBA" id="ARBA00022603"/>
    </source>
</evidence>
<accession>A0A6L7HXP1</accession>
<dbReference type="Gene3D" id="2.40.50.140">
    <property type="entry name" value="Nucleic acid-binding proteins"/>
    <property type="match status" value="1"/>
</dbReference>
<dbReference type="GO" id="GO:0003723">
    <property type="term" value="F:RNA binding"/>
    <property type="evidence" value="ECO:0007669"/>
    <property type="project" value="InterPro"/>
</dbReference>
<comment type="catalytic activity">
    <reaction evidence="9 11">
        <text>uridine(1939) in 23S rRNA + S-adenosyl-L-methionine = 5-methyluridine(1939) in 23S rRNA + S-adenosyl-L-homocysteine + H(+)</text>
        <dbReference type="Rhea" id="RHEA:42908"/>
        <dbReference type="Rhea" id="RHEA-COMP:10278"/>
        <dbReference type="Rhea" id="RHEA-COMP:10279"/>
        <dbReference type="ChEBI" id="CHEBI:15378"/>
        <dbReference type="ChEBI" id="CHEBI:57856"/>
        <dbReference type="ChEBI" id="CHEBI:59789"/>
        <dbReference type="ChEBI" id="CHEBI:65315"/>
        <dbReference type="ChEBI" id="CHEBI:74447"/>
        <dbReference type="EC" id="2.1.1.190"/>
    </reaction>
</comment>
<feature type="binding site" evidence="11 12">
    <location>
        <position position="306"/>
    </location>
    <ligand>
        <name>S-adenosyl-L-methionine</name>
        <dbReference type="ChEBI" id="CHEBI:59789"/>
    </ligand>
</feature>
<dbReference type="InterPro" id="IPR030391">
    <property type="entry name" value="MeTrfase_TrmA_CS"/>
</dbReference>
<dbReference type="InterPro" id="IPR001566">
    <property type="entry name" value="23S_rRNA_MeTrfase_RlmD"/>
</dbReference>
<dbReference type="PANTHER" id="PTHR11061:SF49">
    <property type="entry name" value="23S RRNA (URACIL(1939)-C(5))-METHYLTRANSFERASE RLMD"/>
    <property type="match status" value="1"/>
</dbReference>
<dbReference type="PROSITE" id="PS50926">
    <property type="entry name" value="TRAM"/>
    <property type="match status" value="1"/>
</dbReference>
<dbReference type="Pfam" id="PF01938">
    <property type="entry name" value="TRAM"/>
    <property type="match status" value="1"/>
</dbReference>
<dbReference type="Pfam" id="PF05958">
    <property type="entry name" value="tRNA_U5-meth_tr"/>
    <property type="match status" value="1"/>
</dbReference>
<evidence type="ECO:0000256" key="2">
    <source>
        <dbReference type="ARBA" id="ARBA00022552"/>
    </source>
</evidence>
<evidence type="ECO:0000256" key="5">
    <source>
        <dbReference type="ARBA" id="ARBA00022691"/>
    </source>
</evidence>
<dbReference type="RefSeq" id="WP_160795359.1">
    <property type="nucleotide sequence ID" value="NZ_CANMWR010000030.1"/>
</dbReference>
<feature type="binding site" evidence="11 12">
    <location>
        <position position="327"/>
    </location>
    <ligand>
        <name>S-adenosyl-L-methionine</name>
        <dbReference type="ChEBI" id="CHEBI:59789"/>
    </ligand>
</feature>
<reference evidence="15 16" key="1">
    <citation type="submission" date="2019-12" db="EMBL/GenBank/DDBJ databases">
        <title>Shewanella insulae sp. nov., isolated from a tidal flat.</title>
        <authorList>
            <person name="Yoon J.-H."/>
        </authorList>
    </citation>
    <scope>NUCLEOTIDE SEQUENCE [LARGE SCALE GENOMIC DNA]</scope>
    <source>
        <strain evidence="15 16">JBTF-M18</strain>
    </source>
</reference>
<evidence type="ECO:0000256" key="7">
    <source>
        <dbReference type="ARBA" id="ARBA00023004"/>
    </source>
</evidence>
<dbReference type="GO" id="GO:0070041">
    <property type="term" value="F:rRNA (uridine-C5-)-methyltransferase activity"/>
    <property type="evidence" value="ECO:0007669"/>
    <property type="project" value="UniProtKB-UniRule"/>
</dbReference>
<feature type="binding site" evidence="11 12">
    <location>
        <position position="277"/>
    </location>
    <ligand>
        <name>S-adenosyl-L-methionine</name>
        <dbReference type="ChEBI" id="CHEBI:59789"/>
    </ligand>
</feature>
<dbReference type="InterPro" id="IPR030390">
    <property type="entry name" value="MeTrfase_TrmA_AS"/>
</dbReference>
<dbReference type="GO" id="GO:0051539">
    <property type="term" value="F:4 iron, 4 sulfur cluster binding"/>
    <property type="evidence" value="ECO:0007669"/>
    <property type="project" value="UniProtKB-KW"/>
</dbReference>
<feature type="binding site" evidence="11">
    <location>
        <position position="354"/>
    </location>
    <ligand>
        <name>S-adenosyl-L-methionine</name>
        <dbReference type="ChEBI" id="CHEBI:59789"/>
    </ligand>
</feature>
<feature type="binding site" evidence="11">
    <location>
        <position position="92"/>
    </location>
    <ligand>
        <name>[4Fe-4S] cluster</name>
        <dbReference type="ChEBI" id="CHEBI:49883"/>
    </ligand>
</feature>
<evidence type="ECO:0000256" key="6">
    <source>
        <dbReference type="ARBA" id="ARBA00022723"/>
    </source>
</evidence>
<dbReference type="GO" id="GO:0070475">
    <property type="term" value="P:rRNA base methylation"/>
    <property type="evidence" value="ECO:0007669"/>
    <property type="project" value="TreeGrafter"/>
</dbReference>
<feature type="binding site" evidence="11">
    <location>
        <position position="311"/>
    </location>
    <ligand>
        <name>S-adenosyl-L-methionine</name>
        <dbReference type="ChEBI" id="CHEBI:59789"/>
    </ligand>
</feature>
<dbReference type="EMBL" id="WRPA01000006">
    <property type="protein sequence ID" value="MXR68780.1"/>
    <property type="molecule type" value="Genomic_DNA"/>
</dbReference>
<dbReference type="AlphaFoldDB" id="A0A6L7HXP1"/>
<keyword evidence="16" id="KW-1185">Reference proteome</keyword>
<evidence type="ECO:0000259" key="14">
    <source>
        <dbReference type="PROSITE" id="PS50926"/>
    </source>
</evidence>
<feature type="binding site" evidence="11">
    <location>
        <position position="171"/>
    </location>
    <ligand>
        <name>[4Fe-4S] cluster</name>
        <dbReference type="ChEBI" id="CHEBI:49883"/>
    </ligand>
</feature>
<dbReference type="GO" id="GO:0005506">
    <property type="term" value="F:iron ion binding"/>
    <property type="evidence" value="ECO:0007669"/>
    <property type="project" value="UniProtKB-UniRule"/>
</dbReference>
<keyword evidence="1 11" id="KW-0004">4Fe-4S</keyword>
<keyword evidence="2 11" id="KW-0698">rRNA processing</keyword>
<sequence>MAQFYKAKPRKSQQTQAKQSFHVNQLDHLGAGIAEHQGKIVFIPGALPDETVTAQIVEQKKRHAKAKLIKVETASAARIEPCCPYYGRCGGCDLQHLELSAQRTAKQSALENLINKMGRTRPQAMSEPLSGEGWHYRRRARLATQYQRDTKRLNLGFRALASSEVVNIDACPVLAKSLSDLIAPLNQCLNRLSAKRSLGHVELLSVDSGPCVVLRITNPLNDKDKALLSAFGEQHEVRVVLLDDDSKLETLWGDEGLPFYTLEDGSRLGFSPGNFIQVNGEINQQMVTQAIDWLEVQPGERVLDLFCGVGNFTLPLAKAGAQVVGVEGVEAMVAQARLNGKSSGIEGAEFYHGDLSADLSGAAWLGRIDKLLLDPARAGAYESLQWLKKMKPKAIVYISCNPVSLARDCEPLLAQGYRLSRLGLIDMFPQTHHIEAMALFELDK</sequence>
<dbReference type="PROSITE" id="PS51687">
    <property type="entry name" value="SAM_MT_RNA_M5U"/>
    <property type="match status" value="1"/>
</dbReference>
<feature type="binding site" evidence="11 12">
    <location>
        <position position="374"/>
    </location>
    <ligand>
        <name>S-adenosyl-L-methionine</name>
        <dbReference type="ChEBI" id="CHEBI:59789"/>
    </ligand>
</feature>
<name>A0A6L7HXP1_9GAMM</name>
<comment type="similarity">
    <text evidence="11">Belongs to the class I-like SAM-binding methyltransferase superfamily. RNA M5U methyltransferase family. RlmD subfamily.</text>
</comment>
<keyword evidence="4 11" id="KW-0808">Transferase</keyword>
<feature type="active site" evidence="13">
    <location>
        <position position="400"/>
    </location>
</feature>
<keyword evidence="7 11" id="KW-0408">Iron</keyword>
<keyword evidence="6 11" id="KW-0479">Metal-binding</keyword>
<dbReference type="InterPro" id="IPR010280">
    <property type="entry name" value="U5_MeTrfase_fam"/>
</dbReference>
<proteinExistence type="inferred from homology"/>
<dbReference type="PROSITE" id="PS01230">
    <property type="entry name" value="TRMA_1"/>
    <property type="match status" value="1"/>
</dbReference>
<dbReference type="CDD" id="cd02440">
    <property type="entry name" value="AdoMet_MTases"/>
    <property type="match status" value="1"/>
</dbReference>
<evidence type="ECO:0000256" key="12">
    <source>
        <dbReference type="PROSITE-ProRule" id="PRU01024"/>
    </source>
</evidence>
<feature type="binding site" evidence="11">
    <location>
        <position position="89"/>
    </location>
    <ligand>
        <name>[4Fe-4S] cluster</name>
        <dbReference type="ChEBI" id="CHEBI:49883"/>
    </ligand>
</feature>
<keyword evidence="8 11" id="KW-0411">Iron-sulfur</keyword>
<dbReference type="EC" id="2.1.1.190" evidence="11"/>
<dbReference type="SUPFAM" id="SSF50249">
    <property type="entry name" value="Nucleic acid-binding proteins"/>
    <property type="match status" value="1"/>
</dbReference>
<dbReference type="NCBIfam" id="NF009639">
    <property type="entry name" value="PRK13168.1"/>
    <property type="match status" value="1"/>
</dbReference>
<dbReference type="PANTHER" id="PTHR11061">
    <property type="entry name" value="RNA M5U METHYLTRANSFERASE"/>
    <property type="match status" value="1"/>
</dbReference>
<evidence type="ECO:0000256" key="1">
    <source>
        <dbReference type="ARBA" id="ARBA00022485"/>
    </source>
</evidence>
<organism evidence="15 16">
    <name type="scientific">Shewanella insulae</name>
    <dbReference type="NCBI Taxonomy" id="2681496"/>
    <lineage>
        <taxon>Bacteria</taxon>
        <taxon>Pseudomonadati</taxon>
        <taxon>Pseudomonadota</taxon>
        <taxon>Gammaproteobacteria</taxon>
        <taxon>Alteromonadales</taxon>
        <taxon>Shewanellaceae</taxon>
        <taxon>Shewanella</taxon>
    </lineage>
</organism>
<feature type="binding site" evidence="11">
    <location>
        <position position="83"/>
    </location>
    <ligand>
        <name>[4Fe-4S] cluster</name>
        <dbReference type="ChEBI" id="CHEBI:49883"/>
    </ligand>
</feature>
<keyword evidence="5 11" id="KW-0949">S-adenosyl-L-methionine</keyword>
<evidence type="ECO:0000313" key="15">
    <source>
        <dbReference type="EMBL" id="MXR68780.1"/>
    </source>
</evidence>
<dbReference type="PROSITE" id="PS01231">
    <property type="entry name" value="TRMA_2"/>
    <property type="match status" value="1"/>
</dbReference>
<comment type="caution">
    <text evidence="15">The sequence shown here is derived from an EMBL/GenBank/DDBJ whole genome shotgun (WGS) entry which is preliminary data.</text>
</comment>
<evidence type="ECO:0000256" key="10">
    <source>
        <dbReference type="ARBA" id="ARBA00059995"/>
    </source>
</evidence>
<evidence type="ECO:0000256" key="8">
    <source>
        <dbReference type="ARBA" id="ARBA00023014"/>
    </source>
</evidence>
<gene>
    <name evidence="11 15" type="primary">rlmD</name>
    <name evidence="15" type="ORF">GNT65_08860</name>
</gene>
<feature type="active site" description="Nucleophile" evidence="11 12">
    <location>
        <position position="400"/>
    </location>
</feature>
<protein>
    <recommendedName>
        <fullName evidence="11">23S rRNA (uracil(1939)-C(5))-methyltransferase RlmD</fullName>
        <ecNumber evidence="11">2.1.1.190</ecNumber>
    </recommendedName>
    <alternativeName>
        <fullName evidence="11">23S rRNA(m5U1939)-methyltransferase</fullName>
    </alternativeName>
</protein>